<accession>A0A9P6RC67</accession>
<keyword evidence="1" id="KW-0175">Coiled coil</keyword>
<dbReference type="GO" id="GO:1990189">
    <property type="term" value="F:protein N-terminal-serine acetyltransferase activity"/>
    <property type="evidence" value="ECO:0007669"/>
    <property type="project" value="TreeGrafter"/>
</dbReference>
<dbReference type="Gene3D" id="3.40.630.30">
    <property type="match status" value="1"/>
</dbReference>
<keyword evidence="4" id="KW-1185">Reference proteome</keyword>
<evidence type="ECO:0000259" key="2">
    <source>
        <dbReference type="Pfam" id="PF13302"/>
    </source>
</evidence>
<reference evidence="3" key="1">
    <citation type="journal article" date="2020" name="Fungal Divers.">
        <title>Resolving the Mortierellaceae phylogeny through synthesis of multi-gene phylogenetics and phylogenomics.</title>
        <authorList>
            <person name="Vandepol N."/>
            <person name="Liber J."/>
            <person name="Desiro A."/>
            <person name="Na H."/>
            <person name="Kennedy M."/>
            <person name="Barry K."/>
            <person name="Grigoriev I.V."/>
            <person name="Miller A.N."/>
            <person name="O'Donnell K."/>
            <person name="Stajich J.E."/>
            <person name="Bonito G."/>
        </authorList>
    </citation>
    <scope>NUCLEOTIDE SEQUENCE</scope>
    <source>
        <strain evidence="3">REB-010B</strain>
    </source>
</reference>
<dbReference type="SUPFAM" id="SSF55729">
    <property type="entry name" value="Acyl-CoA N-acyltransferases (Nat)"/>
    <property type="match status" value="1"/>
</dbReference>
<comment type="caution">
    <text evidence="3">The sequence shown here is derived from an EMBL/GenBank/DDBJ whole genome shotgun (WGS) entry which is preliminary data.</text>
</comment>
<feature type="coiled-coil region" evidence="1">
    <location>
        <begin position="233"/>
        <end position="260"/>
    </location>
</feature>
<dbReference type="AlphaFoldDB" id="A0A9P6RC67"/>
<dbReference type="PANTHER" id="PTHR43441:SF2">
    <property type="entry name" value="FAMILY ACETYLTRANSFERASE, PUTATIVE (AFU_ORTHOLOGUE AFUA_7G00850)-RELATED"/>
    <property type="match status" value="1"/>
</dbReference>
<organism evidence="3 4">
    <name type="scientific">Dissophora globulifera</name>
    <dbReference type="NCBI Taxonomy" id="979702"/>
    <lineage>
        <taxon>Eukaryota</taxon>
        <taxon>Fungi</taxon>
        <taxon>Fungi incertae sedis</taxon>
        <taxon>Mucoromycota</taxon>
        <taxon>Mortierellomycotina</taxon>
        <taxon>Mortierellomycetes</taxon>
        <taxon>Mortierellales</taxon>
        <taxon>Mortierellaceae</taxon>
        <taxon>Dissophora</taxon>
    </lineage>
</organism>
<dbReference type="OrthoDB" id="41238at2759"/>
<evidence type="ECO:0000313" key="3">
    <source>
        <dbReference type="EMBL" id="KAG0316378.1"/>
    </source>
</evidence>
<protein>
    <recommendedName>
        <fullName evidence="2">N-acetyltransferase domain-containing protein</fullName>
    </recommendedName>
</protein>
<proteinExistence type="predicted"/>
<dbReference type="EMBL" id="JAAAIP010000484">
    <property type="protein sequence ID" value="KAG0316378.1"/>
    <property type="molecule type" value="Genomic_DNA"/>
</dbReference>
<sequence length="271" mass="30738">MAAKQFIKYTVLSESECSQQTLGVNSGTQIETEQIKLVPFLLERDAPLLWEVAKNNTQLFRWMTFGPLETYEAFYKANARFCTLSDWSNWVCYVSAPTVDGKKNWVICGHVALLDISLPHRHVEIGCIWLHPSVQGTFVVAETTYALLRFSYEKLQAGRVIWKTHHCNIASQKAAVKLGFQSEGVHRKAMIHSDGQWRNTYWYGMTDDEWFGRELTEDARRGLDVVAAAAALLDQGEVESKQQQKQLEELIANRKKAGKQLPSSIEGKALV</sequence>
<evidence type="ECO:0000313" key="4">
    <source>
        <dbReference type="Proteomes" id="UP000738325"/>
    </source>
</evidence>
<dbReference type="Pfam" id="PF13302">
    <property type="entry name" value="Acetyltransf_3"/>
    <property type="match status" value="1"/>
</dbReference>
<gene>
    <name evidence="3" type="ORF">BGZ99_006928</name>
</gene>
<dbReference type="InterPro" id="IPR000182">
    <property type="entry name" value="GNAT_dom"/>
</dbReference>
<dbReference type="InterPro" id="IPR051908">
    <property type="entry name" value="Ribosomal_N-acetyltransferase"/>
</dbReference>
<dbReference type="GO" id="GO:0008999">
    <property type="term" value="F:protein-N-terminal-alanine acetyltransferase activity"/>
    <property type="evidence" value="ECO:0007669"/>
    <property type="project" value="TreeGrafter"/>
</dbReference>
<dbReference type="InterPro" id="IPR016181">
    <property type="entry name" value="Acyl_CoA_acyltransferase"/>
</dbReference>
<name>A0A9P6RC67_9FUNG</name>
<dbReference type="Proteomes" id="UP000738325">
    <property type="component" value="Unassembled WGS sequence"/>
</dbReference>
<dbReference type="PANTHER" id="PTHR43441">
    <property type="entry name" value="RIBOSOMAL-PROTEIN-SERINE ACETYLTRANSFERASE"/>
    <property type="match status" value="1"/>
</dbReference>
<evidence type="ECO:0000256" key="1">
    <source>
        <dbReference type="SAM" id="Coils"/>
    </source>
</evidence>
<feature type="domain" description="N-acetyltransferase" evidence="2">
    <location>
        <begin position="37"/>
        <end position="181"/>
    </location>
</feature>